<dbReference type="PATRIC" id="fig|1423772.3.peg.908"/>
<sequence length="294" mass="33603">MEQEKLYEAGCAALEKSDFSQAKELLLQAYQAKKTFKVNYLLFTALKGLRDHQMASLLAEDYLLDYLRDDQKLTEYVTEMIYAGKVRKIEMTLNLMSGFMSAKEKDNFMRLFDQTLATVRTQTDVNTLTKKLKHLGALDILEQRQVFEASGSLTIAEFVESVSADLVDEDVHPLVRAAILDELRYLGSEKTVTYLLFTGEKQDFVPGDLKELDDYMMYQRLVALLEADLEYAADQKTQILAELKLKLQLLYPKLTAPFADPEKLYAVLLGKSDLEAQEREFAQALENSLAQWMV</sequence>
<protein>
    <recommendedName>
        <fullName evidence="3">TPR repeat-containing protein</fullName>
    </recommendedName>
</protein>
<dbReference type="Proteomes" id="UP000051612">
    <property type="component" value="Unassembled WGS sequence"/>
</dbReference>
<evidence type="ECO:0000313" key="1">
    <source>
        <dbReference type="EMBL" id="KRM73571.1"/>
    </source>
</evidence>
<gene>
    <name evidence="1" type="ORF">FC48_GL000836</name>
</gene>
<dbReference type="EMBL" id="AYYN01000140">
    <property type="protein sequence ID" value="KRM73571.1"/>
    <property type="molecule type" value="Genomic_DNA"/>
</dbReference>
<proteinExistence type="predicted"/>
<accession>A0A0R2BCY9</accession>
<dbReference type="RefSeq" id="WP_056959421.1">
    <property type="nucleotide sequence ID" value="NZ_AYYN01000140.1"/>
</dbReference>
<dbReference type="AlphaFoldDB" id="A0A0R2BCY9"/>
<organism evidence="1 2">
    <name type="scientific">Ligilactobacillus murinus DSM 20452 = NBRC 14221</name>
    <dbReference type="NCBI Taxonomy" id="1423772"/>
    <lineage>
        <taxon>Bacteria</taxon>
        <taxon>Bacillati</taxon>
        <taxon>Bacillota</taxon>
        <taxon>Bacilli</taxon>
        <taxon>Lactobacillales</taxon>
        <taxon>Lactobacillaceae</taxon>
        <taxon>Ligilactobacillus</taxon>
    </lineage>
</organism>
<name>A0A0R2BCY9_9LACO</name>
<comment type="caution">
    <text evidence="1">The sequence shown here is derived from an EMBL/GenBank/DDBJ whole genome shotgun (WGS) entry which is preliminary data.</text>
</comment>
<evidence type="ECO:0008006" key="3">
    <source>
        <dbReference type="Google" id="ProtNLM"/>
    </source>
</evidence>
<evidence type="ECO:0000313" key="2">
    <source>
        <dbReference type="Proteomes" id="UP000051612"/>
    </source>
</evidence>
<reference evidence="1 2" key="1">
    <citation type="journal article" date="2015" name="Genome Announc.">
        <title>Expanding the biotechnology potential of lactobacilli through comparative genomics of 213 strains and associated genera.</title>
        <authorList>
            <person name="Sun Z."/>
            <person name="Harris H.M."/>
            <person name="McCann A."/>
            <person name="Guo C."/>
            <person name="Argimon S."/>
            <person name="Zhang W."/>
            <person name="Yang X."/>
            <person name="Jeffery I.B."/>
            <person name="Cooney J.C."/>
            <person name="Kagawa T.F."/>
            <person name="Liu W."/>
            <person name="Song Y."/>
            <person name="Salvetti E."/>
            <person name="Wrobel A."/>
            <person name="Rasinkangas P."/>
            <person name="Parkhill J."/>
            <person name="Rea M.C."/>
            <person name="O'Sullivan O."/>
            <person name="Ritari J."/>
            <person name="Douillard F.P."/>
            <person name="Paul Ross R."/>
            <person name="Yang R."/>
            <person name="Briner A.E."/>
            <person name="Felis G.E."/>
            <person name="de Vos W.M."/>
            <person name="Barrangou R."/>
            <person name="Klaenhammer T.R."/>
            <person name="Caufield P.W."/>
            <person name="Cui Y."/>
            <person name="Zhang H."/>
            <person name="O'Toole P.W."/>
        </authorList>
    </citation>
    <scope>NUCLEOTIDE SEQUENCE [LARGE SCALE GENOMIC DNA]</scope>
    <source>
        <strain evidence="1 2">DSM 20452</strain>
    </source>
</reference>